<evidence type="ECO:0000256" key="7">
    <source>
        <dbReference type="ARBA" id="ARBA00023209"/>
    </source>
</evidence>
<protein>
    <submittedName>
        <fullName evidence="10">Diacylglycerol kinase</fullName>
    </submittedName>
</protein>
<evidence type="ECO:0000259" key="9">
    <source>
        <dbReference type="PROSITE" id="PS50146"/>
    </source>
</evidence>
<evidence type="ECO:0000256" key="3">
    <source>
        <dbReference type="ARBA" id="ARBA00022679"/>
    </source>
</evidence>
<sequence length="293" mass="30290">MNPTAGRGAGRAAGTRVLQALRGLGHEVVDLSAQDVATAARSAREAALDLAALVVVGGDGMVHAGVEAVAGTATALGIVPAGTGNDIARGLDLPLGDPTASAARVAHALHEQRYRAVDAVRVTHAQGTGWYASILASGVDALINERANSWRWPPGPARYTLAALRELAVVRGVGVRITLDGRSFERDGLLVAVANTRCYGGGMLMAPDADATDGLLDVVVVDEVAPLAALRLLPKVRRGAHLRLPVVHVHRARTVVLEHLGGAHRPRPHADGEPLGDLPITCEVVGGALRVLV</sequence>
<proteinExistence type="inferred from homology"/>
<reference evidence="10 11" key="1">
    <citation type="submission" date="2018-03" db="EMBL/GenBank/DDBJ databases">
        <title>Genomic Encyclopedia of Archaeal and Bacterial Type Strains, Phase II (KMG-II): from individual species to whole genera.</title>
        <authorList>
            <person name="Goeker M."/>
        </authorList>
    </citation>
    <scope>NUCLEOTIDE SEQUENCE [LARGE SCALE GENOMIC DNA]</scope>
    <source>
        <strain evidence="10 11">DSM 19711</strain>
    </source>
</reference>
<dbReference type="Pfam" id="PF19279">
    <property type="entry name" value="YegS_C"/>
    <property type="match status" value="1"/>
</dbReference>
<keyword evidence="6" id="KW-0067">ATP-binding</keyword>
<keyword evidence="11" id="KW-1185">Reference proteome</keyword>
<dbReference type="PANTHER" id="PTHR12358">
    <property type="entry name" value="SPHINGOSINE KINASE"/>
    <property type="match status" value="1"/>
</dbReference>
<evidence type="ECO:0000313" key="10">
    <source>
        <dbReference type="EMBL" id="PRY18116.1"/>
    </source>
</evidence>
<dbReference type="InterPro" id="IPR050187">
    <property type="entry name" value="Lipid_Phosphate_FormReg"/>
</dbReference>
<dbReference type="SMART" id="SM00046">
    <property type="entry name" value="DAGKc"/>
    <property type="match status" value="1"/>
</dbReference>
<dbReference type="InterPro" id="IPR017438">
    <property type="entry name" value="ATP-NAD_kinase_N"/>
</dbReference>
<dbReference type="GO" id="GO:0005524">
    <property type="term" value="F:ATP binding"/>
    <property type="evidence" value="ECO:0007669"/>
    <property type="project" value="UniProtKB-KW"/>
</dbReference>
<comment type="cofactor">
    <cofactor evidence="1">
        <name>Mg(2+)</name>
        <dbReference type="ChEBI" id="CHEBI:18420"/>
    </cofactor>
</comment>
<keyword evidence="3" id="KW-0808">Transferase</keyword>
<dbReference type="InterPro" id="IPR045540">
    <property type="entry name" value="YegS/DAGK_C"/>
</dbReference>
<dbReference type="Pfam" id="PF00781">
    <property type="entry name" value="DAGK_cat"/>
    <property type="match status" value="1"/>
</dbReference>
<keyword evidence="7" id="KW-0443">Lipid metabolism</keyword>
<evidence type="ECO:0000256" key="6">
    <source>
        <dbReference type="ARBA" id="ARBA00022840"/>
    </source>
</evidence>
<dbReference type="GO" id="GO:0004143">
    <property type="term" value="F:ATP-dependent diacylglycerol kinase activity"/>
    <property type="evidence" value="ECO:0007669"/>
    <property type="project" value="TreeGrafter"/>
</dbReference>
<keyword evidence="7" id="KW-0594">Phospholipid biosynthesis</keyword>
<name>A0A2T0RAC2_9ACTN</name>
<comment type="caution">
    <text evidence="10">The sequence shown here is derived from an EMBL/GenBank/DDBJ whole genome shotgun (WGS) entry which is preliminary data.</text>
</comment>
<evidence type="ECO:0000256" key="4">
    <source>
        <dbReference type="ARBA" id="ARBA00022741"/>
    </source>
</evidence>
<evidence type="ECO:0000256" key="2">
    <source>
        <dbReference type="ARBA" id="ARBA00005983"/>
    </source>
</evidence>
<comment type="similarity">
    <text evidence="2">Belongs to the diacylglycerol/lipid kinase family.</text>
</comment>
<dbReference type="AlphaFoldDB" id="A0A2T0RAC2"/>
<dbReference type="Proteomes" id="UP000238083">
    <property type="component" value="Unassembled WGS sequence"/>
</dbReference>
<dbReference type="InterPro" id="IPR016064">
    <property type="entry name" value="NAD/diacylglycerol_kinase_sf"/>
</dbReference>
<dbReference type="InterPro" id="IPR001206">
    <property type="entry name" value="Diacylglycerol_kinase_cat_dom"/>
</dbReference>
<dbReference type="Gene3D" id="2.60.200.40">
    <property type="match status" value="1"/>
</dbReference>
<evidence type="ECO:0000256" key="1">
    <source>
        <dbReference type="ARBA" id="ARBA00001946"/>
    </source>
</evidence>
<dbReference type="PANTHER" id="PTHR12358:SF106">
    <property type="entry name" value="LIPID KINASE YEGS"/>
    <property type="match status" value="1"/>
</dbReference>
<accession>A0A2T0RAC2</accession>
<dbReference type="SUPFAM" id="SSF111331">
    <property type="entry name" value="NAD kinase/diacylglycerol kinase-like"/>
    <property type="match status" value="1"/>
</dbReference>
<keyword evidence="4" id="KW-0547">Nucleotide-binding</keyword>
<evidence type="ECO:0000256" key="5">
    <source>
        <dbReference type="ARBA" id="ARBA00022777"/>
    </source>
</evidence>
<organism evidence="10 11">
    <name type="scientific">Kineococcus rhizosphaerae</name>
    <dbReference type="NCBI Taxonomy" id="559628"/>
    <lineage>
        <taxon>Bacteria</taxon>
        <taxon>Bacillati</taxon>
        <taxon>Actinomycetota</taxon>
        <taxon>Actinomycetes</taxon>
        <taxon>Kineosporiales</taxon>
        <taxon>Kineosporiaceae</taxon>
        <taxon>Kineococcus</taxon>
    </lineage>
</organism>
<keyword evidence="5 10" id="KW-0418">Kinase</keyword>
<dbReference type="GO" id="GO:0005886">
    <property type="term" value="C:plasma membrane"/>
    <property type="evidence" value="ECO:0007669"/>
    <property type="project" value="TreeGrafter"/>
</dbReference>
<dbReference type="GO" id="GO:0008654">
    <property type="term" value="P:phospholipid biosynthetic process"/>
    <property type="evidence" value="ECO:0007669"/>
    <property type="project" value="UniProtKB-KW"/>
</dbReference>
<evidence type="ECO:0000256" key="8">
    <source>
        <dbReference type="ARBA" id="ARBA00023264"/>
    </source>
</evidence>
<feature type="domain" description="DAGKc" evidence="9">
    <location>
        <begin position="1"/>
        <end position="126"/>
    </location>
</feature>
<keyword evidence="8" id="KW-1208">Phospholipid metabolism</keyword>
<dbReference type="PROSITE" id="PS50146">
    <property type="entry name" value="DAGK"/>
    <property type="match status" value="1"/>
</dbReference>
<gene>
    <name evidence="10" type="ORF">CLV37_101360</name>
</gene>
<dbReference type="Gene3D" id="3.40.50.10330">
    <property type="entry name" value="Probable inorganic polyphosphate/atp-NAD kinase, domain 1"/>
    <property type="match status" value="1"/>
</dbReference>
<keyword evidence="7" id="KW-0444">Lipid biosynthesis</keyword>
<evidence type="ECO:0000313" key="11">
    <source>
        <dbReference type="Proteomes" id="UP000238083"/>
    </source>
</evidence>
<dbReference type="EMBL" id="PVZF01000001">
    <property type="protein sequence ID" value="PRY18116.1"/>
    <property type="molecule type" value="Genomic_DNA"/>
</dbReference>